<keyword evidence="4" id="KW-1185">Reference proteome</keyword>
<protein>
    <submittedName>
        <fullName evidence="1">Histidine kinase</fullName>
    </submittedName>
</protein>
<dbReference type="EMBL" id="VRMA01000068">
    <property type="protein sequence ID" value="TXK54983.1"/>
    <property type="molecule type" value="Genomic_DNA"/>
</dbReference>
<organism evidence="1 3">
    <name type="scientific">Campylobacter helveticus</name>
    <dbReference type="NCBI Taxonomy" id="28898"/>
    <lineage>
        <taxon>Bacteria</taxon>
        <taxon>Pseudomonadati</taxon>
        <taxon>Campylobacterota</taxon>
        <taxon>Epsilonproteobacteria</taxon>
        <taxon>Campylobacterales</taxon>
        <taxon>Campylobacteraceae</taxon>
        <taxon>Campylobacter</taxon>
    </lineage>
</organism>
<evidence type="ECO:0000313" key="3">
    <source>
        <dbReference type="Proteomes" id="UP000306813"/>
    </source>
</evidence>
<gene>
    <name evidence="1" type="ORF">FDW42_03190</name>
    <name evidence="2" type="ORF">FVD16_08555</name>
</gene>
<dbReference type="RefSeq" id="WP_082199206.1">
    <property type="nucleotide sequence ID" value="NZ_CP020478.1"/>
</dbReference>
<accession>A0AAX2ULP8</accession>
<dbReference type="Proteomes" id="UP000306813">
    <property type="component" value="Unassembled WGS sequence"/>
</dbReference>
<evidence type="ECO:0000313" key="2">
    <source>
        <dbReference type="EMBL" id="TXK54983.1"/>
    </source>
</evidence>
<dbReference type="AlphaFoldDB" id="A0AAX2ULP8"/>
<dbReference type="GO" id="GO:0016301">
    <property type="term" value="F:kinase activity"/>
    <property type="evidence" value="ECO:0007669"/>
    <property type="project" value="UniProtKB-KW"/>
</dbReference>
<sequence>MQDYKKIALKYLKTGDFENARIYLALAYEKKKEEHLLNLISLCEFGLKKAQEAKALLEFYLKYAKSKKVQKEFESILALVMFKADLKEELEDGYALNYKDFLESVKRVGFKKSFENIIFNTKLVIDDKKDFLDFLENLCKNGYKEAALDYMEDIFPHFWDNENFVKLQKQLRGFKSEDKTK</sequence>
<dbReference type="EMBL" id="VDBS01000027">
    <property type="protein sequence ID" value="TNB58171.1"/>
    <property type="molecule type" value="Genomic_DNA"/>
</dbReference>
<dbReference type="Proteomes" id="UP000321317">
    <property type="component" value="Unassembled WGS sequence"/>
</dbReference>
<proteinExistence type="predicted"/>
<keyword evidence="1" id="KW-0418">Kinase</keyword>
<keyword evidence="1" id="KW-0808">Transferase</keyword>
<comment type="caution">
    <text evidence="1">The sequence shown here is derived from an EMBL/GenBank/DDBJ whole genome shotgun (WGS) entry which is preliminary data.</text>
</comment>
<name>A0AAX2ULP8_9BACT</name>
<evidence type="ECO:0000313" key="1">
    <source>
        <dbReference type="EMBL" id="TNB58171.1"/>
    </source>
</evidence>
<dbReference type="GeneID" id="52036204"/>
<dbReference type="KEGG" id="chv:CHELV3228_0281"/>
<evidence type="ECO:0000313" key="4">
    <source>
        <dbReference type="Proteomes" id="UP000321317"/>
    </source>
</evidence>
<reference evidence="1 3" key="1">
    <citation type="submission" date="2019-05" db="EMBL/GenBank/DDBJ databases">
        <title>Draft genomes of eight strains of Campylobacter helveticus isolated from cats and a dog in New Zealand.</title>
        <authorList>
            <person name="Bojanic K."/>
            <person name="Midwinter A.C."/>
            <person name="Biggs P.J."/>
            <person name="Acke E."/>
            <person name="Cornelius A.J."/>
            <person name="Marshall J.C."/>
        </authorList>
    </citation>
    <scope>NUCLEOTIDE SEQUENCE [LARGE SCALE GENOMIC DNA]</scope>
    <source>
        <strain evidence="1 3">ACP123b</strain>
    </source>
</reference>
<reference evidence="2 4" key="2">
    <citation type="submission" date="2019-08" db="EMBL/GenBank/DDBJ databases">
        <title>Rapid identification of Enteric Bacteria from Whole Genome Sequences (WGS) using Average Nucleotide Identity (ANI).</title>
        <authorList>
            <person name="Lane C."/>
        </authorList>
    </citation>
    <scope>NUCLEOTIDE SEQUENCE [LARGE SCALE GENOMIC DNA]</scope>
    <source>
        <strain evidence="2 4">D4984</strain>
    </source>
</reference>